<comment type="subcellular location">
    <subcellularLocation>
        <location evidence="1">Membrane</location>
    </subcellularLocation>
</comment>
<sequence>MENKCCIASTIAILIIAGTAAVLIAAYGVLIHVHIAVEDASLTRFALVETSPSPAMSSSPALAYNLSLTLTVRNPNWAITIRNKKNLEAAFTFDGQAFDRALLAGKGEKQRPRKTRVYHLAVGSPAGGVAVPTFGNAGAVVFREQNATGFFEVEVKVTGKFGYTGRLHKCDLDATCPLKLQLAPPGTNAVVFQKVKCKLAKPAKNKKNYC</sequence>
<evidence type="ECO:0000256" key="3">
    <source>
        <dbReference type="SAM" id="Phobius"/>
    </source>
</evidence>
<protein>
    <recommendedName>
        <fullName evidence="6">Late embryogenesis abundant protein LEA-2 subgroup domain-containing protein</fullName>
    </recommendedName>
</protein>
<dbReference type="InterPro" id="IPR044839">
    <property type="entry name" value="NDR1-like"/>
</dbReference>
<dbReference type="EMBL" id="OZ075116">
    <property type="protein sequence ID" value="CAL5076202.1"/>
    <property type="molecule type" value="Genomic_DNA"/>
</dbReference>
<gene>
    <name evidence="4" type="ORF">URODEC1_LOCUS106030</name>
</gene>
<evidence type="ECO:0008006" key="6">
    <source>
        <dbReference type="Google" id="ProtNLM"/>
    </source>
</evidence>
<dbReference type="AlphaFoldDB" id="A0ABC9FKL3"/>
<organism evidence="4 5">
    <name type="scientific">Urochloa decumbens</name>
    <dbReference type="NCBI Taxonomy" id="240449"/>
    <lineage>
        <taxon>Eukaryota</taxon>
        <taxon>Viridiplantae</taxon>
        <taxon>Streptophyta</taxon>
        <taxon>Embryophyta</taxon>
        <taxon>Tracheophyta</taxon>
        <taxon>Spermatophyta</taxon>
        <taxon>Magnoliopsida</taxon>
        <taxon>Liliopsida</taxon>
        <taxon>Poales</taxon>
        <taxon>Poaceae</taxon>
        <taxon>PACMAD clade</taxon>
        <taxon>Panicoideae</taxon>
        <taxon>Panicodae</taxon>
        <taxon>Paniceae</taxon>
        <taxon>Melinidinae</taxon>
        <taxon>Urochloa</taxon>
    </lineage>
</organism>
<feature type="transmembrane region" description="Helical" evidence="3">
    <location>
        <begin position="12"/>
        <end position="35"/>
    </location>
</feature>
<dbReference type="PANTHER" id="PTHR31415">
    <property type="entry name" value="OS05G0367900 PROTEIN"/>
    <property type="match status" value="1"/>
</dbReference>
<name>A0ABC9FKL3_9POAL</name>
<reference evidence="4" key="1">
    <citation type="submission" date="2024-10" db="EMBL/GenBank/DDBJ databases">
        <authorList>
            <person name="Ryan C."/>
        </authorList>
    </citation>
    <scope>NUCLEOTIDE SEQUENCE [LARGE SCALE GENOMIC DNA]</scope>
</reference>
<evidence type="ECO:0000256" key="1">
    <source>
        <dbReference type="ARBA" id="ARBA00004370"/>
    </source>
</evidence>
<keyword evidence="5" id="KW-1185">Reference proteome</keyword>
<dbReference type="PANTHER" id="PTHR31415:SF80">
    <property type="entry name" value="LATE EMBRYOGENESIS ABUNDANT PROTEIN LEA-2 SUBGROUP DOMAIN-CONTAINING PROTEIN"/>
    <property type="match status" value="1"/>
</dbReference>
<keyword evidence="2 3" id="KW-0472">Membrane</keyword>
<keyword evidence="3" id="KW-1133">Transmembrane helix</keyword>
<evidence type="ECO:0000313" key="4">
    <source>
        <dbReference type="EMBL" id="CAL5076202.1"/>
    </source>
</evidence>
<dbReference type="GO" id="GO:0016020">
    <property type="term" value="C:membrane"/>
    <property type="evidence" value="ECO:0007669"/>
    <property type="project" value="UniProtKB-SubCell"/>
</dbReference>
<evidence type="ECO:0000313" key="5">
    <source>
        <dbReference type="Proteomes" id="UP001497457"/>
    </source>
</evidence>
<proteinExistence type="predicted"/>
<evidence type="ECO:0000256" key="2">
    <source>
        <dbReference type="ARBA" id="ARBA00023136"/>
    </source>
</evidence>
<keyword evidence="3" id="KW-0812">Transmembrane</keyword>
<accession>A0ABC9FKL3</accession>
<dbReference type="Proteomes" id="UP001497457">
    <property type="component" value="Chromosome 6rd"/>
</dbReference>